<keyword evidence="3 6" id="KW-0812">Transmembrane</keyword>
<evidence type="ECO:0000256" key="5">
    <source>
        <dbReference type="ARBA" id="ARBA00023136"/>
    </source>
</evidence>
<dbReference type="InterPro" id="IPR050545">
    <property type="entry name" value="Mycobact_MmpL"/>
</dbReference>
<keyword evidence="9" id="KW-1185">Reference proteome</keyword>
<reference evidence="8 9" key="1">
    <citation type="journal article" date="2014" name="Int. J. Syst. Evol. Microbiol.">
        <title>Complete genome sequence of Corynebacterium casei LMG S-19264T (=DSM 44701T), isolated from a smear-ripened cheese.</title>
        <authorList>
            <consortium name="US DOE Joint Genome Institute (JGI-PGF)"/>
            <person name="Walter F."/>
            <person name="Albersmeier A."/>
            <person name="Kalinowski J."/>
            <person name="Ruckert C."/>
        </authorList>
    </citation>
    <scope>NUCLEOTIDE SEQUENCE [LARGE SCALE GENOMIC DNA]</scope>
    <source>
        <strain evidence="8 9">NBRC 112785</strain>
    </source>
</reference>
<organism evidence="8 9">
    <name type="scientific">Paraferrimonas haliotis</name>
    <dbReference type="NCBI Taxonomy" id="2013866"/>
    <lineage>
        <taxon>Bacteria</taxon>
        <taxon>Pseudomonadati</taxon>
        <taxon>Pseudomonadota</taxon>
        <taxon>Gammaproteobacteria</taxon>
        <taxon>Alteromonadales</taxon>
        <taxon>Ferrimonadaceae</taxon>
        <taxon>Paraferrimonas</taxon>
    </lineage>
</organism>
<dbReference type="Gene3D" id="1.20.1640.10">
    <property type="entry name" value="Multidrug efflux transporter AcrB transmembrane domain"/>
    <property type="match status" value="2"/>
</dbReference>
<feature type="transmembrane region" description="Helical" evidence="6">
    <location>
        <begin position="677"/>
        <end position="695"/>
    </location>
</feature>
<feature type="transmembrane region" description="Helical" evidence="6">
    <location>
        <begin position="707"/>
        <end position="726"/>
    </location>
</feature>
<proteinExistence type="predicted"/>
<keyword evidence="4 6" id="KW-1133">Transmembrane helix</keyword>
<dbReference type="PANTHER" id="PTHR33406:SF13">
    <property type="entry name" value="MEMBRANE PROTEIN YDFJ"/>
    <property type="match status" value="1"/>
</dbReference>
<dbReference type="AlphaFoldDB" id="A0AA37WXY8"/>
<feature type="transmembrane region" description="Helical" evidence="6">
    <location>
        <begin position="368"/>
        <end position="390"/>
    </location>
</feature>
<dbReference type="GO" id="GO:0005886">
    <property type="term" value="C:plasma membrane"/>
    <property type="evidence" value="ECO:0007669"/>
    <property type="project" value="UniProtKB-SubCell"/>
</dbReference>
<evidence type="ECO:0000313" key="9">
    <source>
        <dbReference type="Proteomes" id="UP001157439"/>
    </source>
</evidence>
<dbReference type="RefSeq" id="WP_095497274.1">
    <property type="nucleotide sequence ID" value="NZ_BSPO01000002.1"/>
</dbReference>
<evidence type="ECO:0000256" key="3">
    <source>
        <dbReference type="ARBA" id="ARBA00022692"/>
    </source>
</evidence>
<feature type="transmembrane region" description="Helical" evidence="6">
    <location>
        <begin position="421"/>
        <end position="439"/>
    </location>
</feature>
<evidence type="ECO:0000256" key="2">
    <source>
        <dbReference type="ARBA" id="ARBA00022475"/>
    </source>
</evidence>
<feature type="transmembrane region" description="Helical" evidence="6">
    <location>
        <begin position="7"/>
        <end position="26"/>
    </location>
</feature>
<feature type="transmembrane region" description="Helical" evidence="6">
    <location>
        <begin position="247"/>
        <end position="266"/>
    </location>
</feature>
<dbReference type="PANTHER" id="PTHR33406">
    <property type="entry name" value="MEMBRANE PROTEIN MJ1562-RELATED"/>
    <property type="match status" value="1"/>
</dbReference>
<evidence type="ECO:0000256" key="4">
    <source>
        <dbReference type="ARBA" id="ARBA00022989"/>
    </source>
</evidence>
<dbReference type="EMBL" id="BSPO01000002">
    <property type="protein sequence ID" value="GLS83165.1"/>
    <property type="molecule type" value="Genomic_DNA"/>
</dbReference>
<sequence>MNRNSLAFVYAALVAFASVMLAVWIYQGGQPNNNFLDLLPKDQQRPWVQQVLDEVSEDVETKLILVVNGDDFTQVKAATDELSQELSQSLELMVTDVDDIQSKIGKSLFDYRYQLLDNDTRNGLQNDGAPEIAQRAITQIYSPFAGVSFAELDKDPFLLFRHYLTHAFAEPRFSAEQGYLVRHSGSQVQILLQAQLMASPYQREQQQLIAQLNQRVDDIAQQYGVDVWRQGAAFYVTDAASSAQFEVAIIGGGSLVAIVIIMLLLFRSPQPLALCLLTIYSAITMAAAVTWLWFGQIHGFTLVVGASLIGISVDYAFHYICYRSCAGAHWHPKTALKHMQPVLLLGMLSSCFAFAVMIWGGFPGLKQVAVFCSVGLAGALASVLLLYPLFTETAAKTDLSALGDTLVNGCNNYRRSVISRLAWLLVVVISGYGLTLVSFNDDVRAMQSLSSQLKQEETLIANATGVSPSQQWLVIVADTQEQALTTQEQLMPQLQALQQQGVLSRFVSLGQLLPSQAQQQQNYRLSQYLLASSGEQLAAQLGLSTTPQLPPFKLLTWEVFSYLKADLPFLFGSLSDGRSYVVVTLQGVQDIAAIEALQQQSAQVSVSYVARADEISTLLSDYRNSVLELLLVALLAVFTLLASRYGLLQGARLLLAPVLACGFAIALPAIAGLQANLFSLLGLLIVFGVGVDYSLILNGHRNQGHGLLTVILAGITTLLAFGIMAFSSNNAIASFGLTIACGIFAAWVLAPQPQRMKHVAP</sequence>
<dbReference type="SUPFAM" id="SSF82866">
    <property type="entry name" value="Multidrug efflux transporter AcrB transmembrane domain"/>
    <property type="match status" value="2"/>
</dbReference>
<protein>
    <submittedName>
        <fullName evidence="8">Membrane protein</fullName>
    </submittedName>
</protein>
<feature type="transmembrane region" description="Helical" evidence="6">
    <location>
        <begin position="626"/>
        <end position="646"/>
    </location>
</feature>
<feature type="transmembrane region" description="Helical" evidence="6">
    <location>
        <begin position="653"/>
        <end position="671"/>
    </location>
</feature>
<feature type="transmembrane region" description="Helical" evidence="6">
    <location>
        <begin position="273"/>
        <end position="294"/>
    </location>
</feature>
<comment type="subcellular location">
    <subcellularLocation>
        <location evidence="1">Cell membrane</location>
        <topology evidence="1">Multi-pass membrane protein</topology>
    </subcellularLocation>
</comment>
<name>A0AA37WXY8_9GAMM</name>
<comment type="caution">
    <text evidence="8">The sequence shown here is derived from an EMBL/GenBank/DDBJ whole genome shotgun (WGS) entry which is preliminary data.</text>
</comment>
<keyword evidence="5 6" id="KW-0472">Membrane</keyword>
<evidence type="ECO:0000256" key="6">
    <source>
        <dbReference type="SAM" id="Phobius"/>
    </source>
</evidence>
<dbReference type="InterPro" id="IPR004869">
    <property type="entry name" value="MMPL_dom"/>
</dbReference>
<feature type="transmembrane region" description="Helical" evidence="6">
    <location>
        <begin position="300"/>
        <end position="321"/>
    </location>
</feature>
<evidence type="ECO:0000256" key="1">
    <source>
        <dbReference type="ARBA" id="ARBA00004651"/>
    </source>
</evidence>
<evidence type="ECO:0000259" key="7">
    <source>
        <dbReference type="Pfam" id="PF03176"/>
    </source>
</evidence>
<gene>
    <name evidence="8" type="ORF">GCM10007894_11420</name>
</gene>
<evidence type="ECO:0000313" key="8">
    <source>
        <dbReference type="EMBL" id="GLS83165.1"/>
    </source>
</evidence>
<accession>A0AA37WXY8</accession>
<feature type="transmembrane region" description="Helical" evidence="6">
    <location>
        <begin position="732"/>
        <end position="750"/>
    </location>
</feature>
<dbReference type="Pfam" id="PF03176">
    <property type="entry name" value="MMPL"/>
    <property type="match status" value="1"/>
</dbReference>
<dbReference type="Proteomes" id="UP001157439">
    <property type="component" value="Unassembled WGS sequence"/>
</dbReference>
<feature type="transmembrane region" description="Helical" evidence="6">
    <location>
        <begin position="342"/>
        <end position="362"/>
    </location>
</feature>
<feature type="domain" description="Membrane transport protein MMPL" evidence="7">
    <location>
        <begin position="189"/>
        <end position="395"/>
    </location>
</feature>
<keyword evidence="2" id="KW-1003">Cell membrane</keyword>